<keyword evidence="3" id="KW-0732">Signal</keyword>
<keyword evidence="2" id="KW-1133">Transmembrane helix</keyword>
<accession>A0A7R9XTF6</accession>
<name>A0A7R9XTF6_9CHLO</name>
<gene>
    <name evidence="4" type="ORF">OLUC0939_LOCUS7377</name>
</gene>
<proteinExistence type="predicted"/>
<feature type="compositionally biased region" description="Pro residues" evidence="1">
    <location>
        <begin position="194"/>
        <end position="218"/>
    </location>
</feature>
<feature type="region of interest" description="Disordered" evidence="1">
    <location>
        <begin position="305"/>
        <end position="332"/>
    </location>
</feature>
<dbReference type="PROSITE" id="PS51257">
    <property type="entry name" value="PROKAR_LIPOPROTEIN"/>
    <property type="match status" value="1"/>
</dbReference>
<evidence type="ECO:0000313" key="4">
    <source>
        <dbReference type="EMBL" id="CAD8226636.1"/>
    </source>
</evidence>
<feature type="signal peptide" evidence="3">
    <location>
        <begin position="1"/>
        <end position="24"/>
    </location>
</feature>
<evidence type="ECO:0000256" key="1">
    <source>
        <dbReference type="SAM" id="MobiDB-lite"/>
    </source>
</evidence>
<reference evidence="4" key="1">
    <citation type="submission" date="2021-01" db="EMBL/GenBank/DDBJ databases">
        <authorList>
            <person name="Corre E."/>
            <person name="Pelletier E."/>
            <person name="Niang G."/>
            <person name="Scheremetjew M."/>
            <person name="Finn R."/>
            <person name="Kale V."/>
            <person name="Holt S."/>
            <person name="Cochrane G."/>
            <person name="Meng A."/>
            <person name="Brown T."/>
            <person name="Cohen L."/>
        </authorList>
    </citation>
    <scope>NUCLEOTIDE SEQUENCE</scope>
    <source>
        <strain evidence="4">Clade-A-BCC118000</strain>
    </source>
</reference>
<sequence>MPRARSTAALVAVALVARVATTAGAALASSCAPPRFSCASARATVDDASKCHASFQCRIVCSPSASCVETFTIRAGEATLPTGETVTFNASTRERSALGPTTYGGDAACSAVGCDAYATRLTTQNAALTERYDGKFCEVRETSERCALEGAPKDGSWTEFTVTMKCRNKILPCGARAVAEIDFLGVVGSVAPGAPSPPPPPDAPPMPPKPPPPPPPPSTFAKGGAGRAALRAALVVALSAVVAYAALGGAYVWALERGWVEGIAEPCWERDGAFCELLWCWCAPAYWRASDEECLAAYEGRAAAETATREDVAQTTAPLLGNASSDDDDDDA</sequence>
<keyword evidence="2" id="KW-0472">Membrane</keyword>
<evidence type="ECO:0000256" key="3">
    <source>
        <dbReference type="SAM" id="SignalP"/>
    </source>
</evidence>
<dbReference type="AlphaFoldDB" id="A0A7R9XTF6"/>
<keyword evidence="2" id="KW-0812">Transmembrane</keyword>
<feature type="chain" id="PRO_5030893211" description="SUEL-type lectin domain-containing protein" evidence="3">
    <location>
        <begin position="25"/>
        <end position="332"/>
    </location>
</feature>
<organism evidence="4">
    <name type="scientific">Ostreococcus sp. 'lucimarinus'</name>
    <dbReference type="NCBI Taxonomy" id="242159"/>
    <lineage>
        <taxon>Eukaryota</taxon>
        <taxon>Viridiplantae</taxon>
        <taxon>Chlorophyta</taxon>
        <taxon>Mamiellophyceae</taxon>
        <taxon>Mamiellales</taxon>
        <taxon>Bathycoccaceae</taxon>
        <taxon>Ostreococcus</taxon>
    </lineage>
</organism>
<evidence type="ECO:0000256" key="2">
    <source>
        <dbReference type="SAM" id="Phobius"/>
    </source>
</evidence>
<feature type="transmembrane region" description="Helical" evidence="2">
    <location>
        <begin position="232"/>
        <end position="254"/>
    </location>
</feature>
<dbReference type="EMBL" id="HBDX01008610">
    <property type="protein sequence ID" value="CAD8226636.1"/>
    <property type="molecule type" value="Transcribed_RNA"/>
</dbReference>
<evidence type="ECO:0008006" key="5">
    <source>
        <dbReference type="Google" id="ProtNLM"/>
    </source>
</evidence>
<feature type="region of interest" description="Disordered" evidence="1">
    <location>
        <begin position="193"/>
        <end position="223"/>
    </location>
</feature>
<protein>
    <recommendedName>
        <fullName evidence="5">SUEL-type lectin domain-containing protein</fullName>
    </recommendedName>
</protein>